<feature type="domain" description="UspA" evidence="2">
    <location>
        <begin position="1"/>
        <end position="146"/>
    </location>
</feature>
<comment type="caution">
    <text evidence="3">The sequence shown here is derived from an EMBL/GenBank/DDBJ whole genome shotgun (WGS) entry which is preliminary data.</text>
</comment>
<dbReference type="InterPro" id="IPR014729">
    <property type="entry name" value="Rossmann-like_a/b/a_fold"/>
</dbReference>
<keyword evidence="4" id="KW-1185">Reference proteome</keyword>
<sequence>MKNILLPTDFSDNSIHAINHALKMFSKDSCHFYLLHSYESILENMAQMQISAAEIGVEETAKKASKERLQEILHKVTTLYKNSKHTFEIISGSGELTKEIKKLVDQKQIDYVVMGTKGTTGSKEVLYGSNTVDVFKKATCPVLVIPKKAEYKTVKDILFATDYGIDFQAKSLKPLQAIAKEQGAKVHILHVSLSNGLTAKQQTNRLKLNEYLENSNHDFHDVSNDDVQPAIVEFQEQHPVDMLVMINNKHSFFENLFFASRINKIGFHIGIPFLVIPSYL</sequence>
<dbReference type="InterPro" id="IPR006015">
    <property type="entry name" value="Universal_stress_UspA"/>
</dbReference>
<dbReference type="RefSeq" id="WP_148402035.1">
    <property type="nucleotide sequence ID" value="NZ_VSKK01000001.1"/>
</dbReference>
<evidence type="ECO:0000313" key="4">
    <source>
        <dbReference type="Proteomes" id="UP000323720"/>
    </source>
</evidence>
<protein>
    <submittedName>
        <fullName evidence="3">Universal stress protein</fullName>
    </submittedName>
</protein>
<evidence type="ECO:0000259" key="2">
    <source>
        <dbReference type="Pfam" id="PF00582"/>
    </source>
</evidence>
<evidence type="ECO:0000313" key="3">
    <source>
        <dbReference type="EMBL" id="TYB78297.1"/>
    </source>
</evidence>
<dbReference type="CDD" id="cd00293">
    <property type="entry name" value="USP-like"/>
    <property type="match status" value="2"/>
</dbReference>
<dbReference type="OrthoDB" id="9788959at2"/>
<dbReference type="PANTHER" id="PTHR46268:SF6">
    <property type="entry name" value="UNIVERSAL STRESS PROTEIN UP12"/>
    <property type="match status" value="1"/>
</dbReference>
<accession>A0A5D0R9Y3</accession>
<dbReference type="PANTHER" id="PTHR46268">
    <property type="entry name" value="STRESS RESPONSE PROTEIN NHAX"/>
    <property type="match status" value="1"/>
</dbReference>
<organism evidence="3 4">
    <name type="scientific">Bizionia myxarmorum</name>
    <dbReference type="NCBI Taxonomy" id="291186"/>
    <lineage>
        <taxon>Bacteria</taxon>
        <taxon>Pseudomonadati</taxon>
        <taxon>Bacteroidota</taxon>
        <taxon>Flavobacteriia</taxon>
        <taxon>Flavobacteriales</taxon>
        <taxon>Flavobacteriaceae</taxon>
        <taxon>Bizionia</taxon>
    </lineage>
</organism>
<dbReference type="AlphaFoldDB" id="A0A5D0R9Y3"/>
<evidence type="ECO:0000256" key="1">
    <source>
        <dbReference type="ARBA" id="ARBA00008791"/>
    </source>
</evidence>
<dbReference type="EMBL" id="VSKK01000001">
    <property type="protein sequence ID" value="TYB78297.1"/>
    <property type="molecule type" value="Genomic_DNA"/>
</dbReference>
<proteinExistence type="inferred from homology"/>
<dbReference type="Proteomes" id="UP000323720">
    <property type="component" value="Unassembled WGS sequence"/>
</dbReference>
<dbReference type="SUPFAM" id="SSF52402">
    <property type="entry name" value="Adenine nucleotide alpha hydrolases-like"/>
    <property type="match status" value="2"/>
</dbReference>
<reference evidence="3 4" key="1">
    <citation type="submission" date="2019-08" db="EMBL/GenBank/DDBJ databases">
        <title>Genomes of Antarctic Bizionia species.</title>
        <authorList>
            <person name="Bowman J.P."/>
        </authorList>
    </citation>
    <scope>NUCLEOTIDE SEQUENCE [LARGE SCALE GENOMIC DNA]</scope>
    <source>
        <strain evidence="3 4">ADA-4</strain>
    </source>
</reference>
<name>A0A5D0R9Y3_9FLAO</name>
<dbReference type="Pfam" id="PF00582">
    <property type="entry name" value="Usp"/>
    <property type="match status" value="2"/>
</dbReference>
<comment type="similarity">
    <text evidence="1">Belongs to the universal stress protein A family.</text>
</comment>
<gene>
    <name evidence="3" type="ORF">ES674_00525</name>
</gene>
<dbReference type="Gene3D" id="3.40.50.620">
    <property type="entry name" value="HUPs"/>
    <property type="match status" value="2"/>
</dbReference>
<dbReference type="PRINTS" id="PR01438">
    <property type="entry name" value="UNVRSLSTRESS"/>
</dbReference>
<feature type="domain" description="UspA" evidence="2">
    <location>
        <begin position="155"/>
        <end position="277"/>
    </location>
</feature>
<dbReference type="InterPro" id="IPR006016">
    <property type="entry name" value="UspA"/>
</dbReference>